<evidence type="ECO:0000256" key="2">
    <source>
        <dbReference type="ARBA" id="ARBA00022723"/>
    </source>
</evidence>
<evidence type="ECO:0000256" key="3">
    <source>
        <dbReference type="ARBA" id="ARBA00023002"/>
    </source>
</evidence>
<dbReference type="PIRSF" id="PIRSF000349">
    <property type="entry name" value="SODismutase"/>
    <property type="match status" value="1"/>
</dbReference>
<reference evidence="10 13" key="2">
    <citation type="submission" date="2017-03" db="EMBL/GenBank/DDBJ databases">
        <title>Rapid Whole Genome Sequencing of Comamonas kerstersii Causing Continuous ambulatory Peritoneal Dialysis-Associated Peritonitis.</title>
        <authorList>
            <person name="Zheng B."/>
        </authorList>
    </citation>
    <scope>NUCLEOTIDE SEQUENCE [LARGE SCALE GENOMIC DNA]</scope>
    <source>
        <strain evidence="10 13">8943</strain>
    </source>
</reference>
<accession>A0A1V0BGF4</accession>
<dbReference type="STRING" id="225992.B5M06_12355"/>
<dbReference type="KEGG" id="cke:B5M06_12355"/>
<evidence type="ECO:0000256" key="4">
    <source>
        <dbReference type="ARBA" id="ARBA00023004"/>
    </source>
</evidence>
<dbReference type="FunFam" id="3.55.40.20:FF:000001">
    <property type="entry name" value="Superoxide dismutase"/>
    <property type="match status" value="1"/>
</dbReference>
<organism evidence="11 12">
    <name type="scientific">Comamonas kerstersii</name>
    <dbReference type="NCBI Taxonomy" id="225992"/>
    <lineage>
        <taxon>Bacteria</taxon>
        <taxon>Pseudomonadati</taxon>
        <taxon>Pseudomonadota</taxon>
        <taxon>Betaproteobacteria</taxon>
        <taxon>Burkholderiales</taxon>
        <taxon>Comamonadaceae</taxon>
        <taxon>Comamonas</taxon>
    </lineage>
</organism>
<accession>A0A0W7Z055</accession>
<dbReference type="InterPro" id="IPR036314">
    <property type="entry name" value="SOD_C_sf"/>
</dbReference>
<dbReference type="InterPro" id="IPR019832">
    <property type="entry name" value="Mn/Fe_SOD_C"/>
</dbReference>
<feature type="binding site" evidence="6">
    <location>
        <position position="74"/>
    </location>
    <ligand>
        <name>Mn(2+)</name>
        <dbReference type="ChEBI" id="CHEBI:29035"/>
    </ligand>
</feature>
<dbReference type="InterPro" id="IPR019833">
    <property type="entry name" value="Mn/Fe_SOD_BS"/>
</dbReference>
<evidence type="ECO:0000256" key="5">
    <source>
        <dbReference type="ARBA" id="ARBA00049204"/>
    </source>
</evidence>
<sequence>MEHTLPQLPYAIDALEPHYSKETFEYHHGKHHNTYVVNLNNLIKGTEFENLSLEEIVLKSSGGIYNNAAQHWNHSFFWKCLTPNGGGAPAGALADAINAKFGSFDNFKAEFAKSAAGNFGSGWTWLVKNADGSVEIVNTGAAGNPLVDGKKPLITVDVWEHAYYIDYRNARPKFLEAFLNNLVNWKFAEENFAA</sequence>
<reference evidence="11 12" key="1">
    <citation type="submission" date="2015-12" db="EMBL/GenBank/DDBJ databases">
        <title>Complete genome sequence of a multi-drug resistant strain Acidovorax sp. 12322-1.</title>
        <authorList>
            <person name="Ming D."/>
            <person name="Wang M."/>
            <person name="Hu S."/>
            <person name="Zhou Y."/>
            <person name="Jiang T."/>
        </authorList>
    </citation>
    <scope>NUCLEOTIDE SEQUENCE [LARGE SCALE GENOMIC DNA]</scope>
    <source>
        <strain evidence="11 12">12322-1</strain>
    </source>
</reference>
<dbReference type="RefSeq" id="WP_054067695.1">
    <property type="nucleotide sequence ID" value="NZ_CATYED010000001.1"/>
</dbReference>
<feature type="binding site" evidence="6">
    <location>
        <position position="157"/>
    </location>
    <ligand>
        <name>Mn(2+)</name>
        <dbReference type="ChEBI" id="CHEBI:29035"/>
    </ligand>
</feature>
<dbReference type="FunFam" id="1.10.287.990:FF:000002">
    <property type="entry name" value="Superoxide dismutase"/>
    <property type="match status" value="1"/>
</dbReference>
<dbReference type="PRINTS" id="PR01703">
    <property type="entry name" value="MNSODISMTASE"/>
</dbReference>
<feature type="binding site" evidence="6">
    <location>
        <position position="161"/>
    </location>
    <ligand>
        <name>Mn(2+)</name>
        <dbReference type="ChEBI" id="CHEBI:29035"/>
    </ligand>
</feature>
<protein>
    <recommendedName>
        <fullName evidence="7">Superoxide dismutase</fullName>
        <ecNumber evidence="7">1.15.1.1</ecNumber>
    </recommendedName>
</protein>
<dbReference type="Gene3D" id="3.55.40.20">
    <property type="entry name" value="Iron/manganese superoxide dismutase, C-terminal domain"/>
    <property type="match status" value="1"/>
</dbReference>
<keyword evidence="3 7" id="KW-0560">Oxidoreductase</keyword>
<dbReference type="InterPro" id="IPR036324">
    <property type="entry name" value="Mn/Fe_SOD_N_sf"/>
</dbReference>
<evidence type="ECO:0000256" key="1">
    <source>
        <dbReference type="ARBA" id="ARBA00008714"/>
    </source>
</evidence>
<evidence type="ECO:0000313" key="13">
    <source>
        <dbReference type="Proteomes" id="UP000242792"/>
    </source>
</evidence>
<dbReference type="GO" id="GO:0046914">
    <property type="term" value="F:transition metal ion binding"/>
    <property type="evidence" value="ECO:0007669"/>
    <property type="project" value="UniProtKB-ARBA"/>
</dbReference>
<comment type="catalytic activity">
    <reaction evidence="5 7">
        <text>2 superoxide + 2 H(+) = H2O2 + O2</text>
        <dbReference type="Rhea" id="RHEA:20696"/>
        <dbReference type="ChEBI" id="CHEBI:15378"/>
        <dbReference type="ChEBI" id="CHEBI:15379"/>
        <dbReference type="ChEBI" id="CHEBI:16240"/>
        <dbReference type="ChEBI" id="CHEBI:18421"/>
        <dbReference type="EC" id="1.15.1.1"/>
    </reaction>
</comment>
<dbReference type="PANTHER" id="PTHR42769">
    <property type="entry name" value="SUPEROXIDE DISMUTASE"/>
    <property type="match status" value="1"/>
</dbReference>
<evidence type="ECO:0000313" key="11">
    <source>
        <dbReference type="EMBL" id="KUF40807.1"/>
    </source>
</evidence>
<comment type="similarity">
    <text evidence="1 7">Belongs to the iron/manganese superoxide dismutase family.</text>
</comment>
<evidence type="ECO:0000256" key="6">
    <source>
        <dbReference type="PIRSR" id="PIRSR000349-1"/>
    </source>
</evidence>
<evidence type="ECO:0000313" key="10">
    <source>
        <dbReference type="EMBL" id="AQZ98924.1"/>
    </source>
</evidence>
<comment type="function">
    <text evidence="7">Destroys radicals which are normally produced within the cells and which are toxic to biological systems.</text>
</comment>
<gene>
    <name evidence="11" type="ORF">AS359_10985</name>
    <name evidence="10" type="ORF">B5M06_12355</name>
</gene>
<evidence type="ECO:0000256" key="7">
    <source>
        <dbReference type="RuleBase" id="RU000414"/>
    </source>
</evidence>
<dbReference type="InterPro" id="IPR001189">
    <property type="entry name" value="Mn/Fe_SOD"/>
</dbReference>
<evidence type="ECO:0000259" key="9">
    <source>
        <dbReference type="Pfam" id="PF02777"/>
    </source>
</evidence>
<dbReference type="SUPFAM" id="SSF46609">
    <property type="entry name" value="Fe,Mn superoxide dismutase (SOD), N-terminal domain"/>
    <property type="match status" value="1"/>
</dbReference>
<dbReference type="Pfam" id="PF02777">
    <property type="entry name" value="Sod_Fe_C"/>
    <property type="match status" value="1"/>
</dbReference>
<dbReference type="Proteomes" id="UP000242792">
    <property type="component" value="Chromosome"/>
</dbReference>
<dbReference type="GO" id="GO:0005737">
    <property type="term" value="C:cytoplasm"/>
    <property type="evidence" value="ECO:0007669"/>
    <property type="project" value="UniProtKB-ARBA"/>
</dbReference>
<dbReference type="Pfam" id="PF00081">
    <property type="entry name" value="Sod_Fe_N"/>
    <property type="match status" value="1"/>
</dbReference>
<evidence type="ECO:0000259" key="8">
    <source>
        <dbReference type="Pfam" id="PF00081"/>
    </source>
</evidence>
<dbReference type="PANTHER" id="PTHR42769:SF3">
    <property type="entry name" value="SUPEROXIDE DISMUTASE [FE] 2, CHLOROPLASTIC"/>
    <property type="match status" value="1"/>
</dbReference>
<dbReference type="OrthoDB" id="9803125at2"/>
<feature type="domain" description="Manganese/iron superoxide dismutase N-terminal" evidence="8">
    <location>
        <begin position="2"/>
        <end position="81"/>
    </location>
</feature>
<dbReference type="PROSITE" id="PS00088">
    <property type="entry name" value="SOD_MN"/>
    <property type="match status" value="1"/>
</dbReference>
<dbReference type="Gene3D" id="1.10.287.990">
    <property type="entry name" value="Fe,Mn superoxide dismutase (SOD) domain"/>
    <property type="match status" value="1"/>
</dbReference>
<dbReference type="SUPFAM" id="SSF54719">
    <property type="entry name" value="Fe,Mn superoxide dismutase (SOD), C-terminal domain"/>
    <property type="match status" value="1"/>
</dbReference>
<feature type="binding site" evidence="6">
    <location>
        <position position="27"/>
    </location>
    <ligand>
        <name>Mn(2+)</name>
        <dbReference type="ChEBI" id="CHEBI:29035"/>
    </ligand>
</feature>
<dbReference type="EMBL" id="CP020121">
    <property type="protein sequence ID" value="AQZ98924.1"/>
    <property type="molecule type" value="Genomic_DNA"/>
</dbReference>
<keyword evidence="4" id="KW-0408">Iron</keyword>
<accession>A0A1V3TJ06</accession>
<dbReference type="GeneID" id="83040116"/>
<name>A0A0W7Z055_9BURK</name>
<dbReference type="EC" id="1.15.1.1" evidence="7"/>
<proteinExistence type="inferred from homology"/>
<dbReference type="InterPro" id="IPR019831">
    <property type="entry name" value="Mn/Fe_SOD_N"/>
</dbReference>
<evidence type="ECO:0000313" key="12">
    <source>
        <dbReference type="Proteomes" id="UP000053300"/>
    </source>
</evidence>
<keyword evidence="2 6" id="KW-0479">Metal-binding</keyword>
<feature type="domain" description="Manganese/iron superoxide dismutase C-terminal" evidence="9">
    <location>
        <begin position="89"/>
        <end position="191"/>
    </location>
</feature>
<dbReference type="GO" id="GO:0004784">
    <property type="term" value="F:superoxide dismutase activity"/>
    <property type="evidence" value="ECO:0007669"/>
    <property type="project" value="UniProtKB-EC"/>
</dbReference>
<dbReference type="AlphaFoldDB" id="A0A0W7Z055"/>
<dbReference type="EMBL" id="LPXH01000026">
    <property type="protein sequence ID" value="KUF40807.1"/>
    <property type="molecule type" value="Genomic_DNA"/>
</dbReference>
<keyword evidence="12" id="KW-1185">Reference proteome</keyword>
<dbReference type="Proteomes" id="UP000053300">
    <property type="component" value="Unassembled WGS sequence"/>
</dbReference>